<name>A0A445J0Z7_GLYSO</name>
<keyword evidence="4" id="KW-0812">Transmembrane</keyword>
<dbReference type="PANTHER" id="PTHR47955">
    <property type="entry name" value="CYTOCHROME P450 FAMILY 71 PROTEIN"/>
    <property type="match status" value="1"/>
</dbReference>
<dbReference type="InterPro" id="IPR002401">
    <property type="entry name" value="Cyt_P450_E_grp-I"/>
</dbReference>
<dbReference type="PANTHER" id="PTHR47955:SF15">
    <property type="entry name" value="CYTOCHROME P450 71A2-LIKE"/>
    <property type="match status" value="1"/>
</dbReference>
<evidence type="ECO:0000256" key="3">
    <source>
        <dbReference type="ARBA" id="ARBA00023004"/>
    </source>
</evidence>
<organism evidence="5 6">
    <name type="scientific">Glycine soja</name>
    <name type="common">Wild soybean</name>
    <dbReference type="NCBI Taxonomy" id="3848"/>
    <lineage>
        <taxon>Eukaryota</taxon>
        <taxon>Viridiplantae</taxon>
        <taxon>Streptophyta</taxon>
        <taxon>Embryophyta</taxon>
        <taxon>Tracheophyta</taxon>
        <taxon>Spermatophyta</taxon>
        <taxon>Magnoliopsida</taxon>
        <taxon>eudicotyledons</taxon>
        <taxon>Gunneridae</taxon>
        <taxon>Pentapetalae</taxon>
        <taxon>rosids</taxon>
        <taxon>fabids</taxon>
        <taxon>Fabales</taxon>
        <taxon>Fabaceae</taxon>
        <taxon>Papilionoideae</taxon>
        <taxon>50 kb inversion clade</taxon>
        <taxon>NPAAA clade</taxon>
        <taxon>indigoferoid/millettioid clade</taxon>
        <taxon>Phaseoleae</taxon>
        <taxon>Glycine</taxon>
        <taxon>Glycine subgen. Soja</taxon>
    </lineage>
</organism>
<evidence type="ECO:0000256" key="1">
    <source>
        <dbReference type="ARBA" id="ARBA00010617"/>
    </source>
</evidence>
<dbReference type="PRINTS" id="PR00463">
    <property type="entry name" value="EP450I"/>
</dbReference>
<evidence type="ECO:0000313" key="6">
    <source>
        <dbReference type="Proteomes" id="UP000289340"/>
    </source>
</evidence>
<dbReference type="SMR" id="A0A445J0Z7"/>
<dbReference type="InterPro" id="IPR001128">
    <property type="entry name" value="Cyt_P450"/>
</dbReference>
<protein>
    <submittedName>
        <fullName evidence="5">Cytochrome P450 71A3</fullName>
    </submittedName>
</protein>
<dbReference type="GO" id="GO:0004497">
    <property type="term" value="F:monooxygenase activity"/>
    <property type="evidence" value="ECO:0007669"/>
    <property type="project" value="InterPro"/>
</dbReference>
<keyword evidence="2" id="KW-0479">Metal-binding</keyword>
<evidence type="ECO:0000256" key="4">
    <source>
        <dbReference type="SAM" id="Phobius"/>
    </source>
</evidence>
<comment type="caution">
    <text evidence="5">The sequence shown here is derived from an EMBL/GenBank/DDBJ whole genome shotgun (WGS) entry which is preliminary data.</text>
</comment>
<keyword evidence="6" id="KW-1185">Reference proteome</keyword>
<dbReference type="GO" id="GO:0016705">
    <property type="term" value="F:oxidoreductase activity, acting on paired donors, with incorporation or reduction of molecular oxygen"/>
    <property type="evidence" value="ECO:0007669"/>
    <property type="project" value="InterPro"/>
</dbReference>
<feature type="transmembrane region" description="Helical" evidence="4">
    <location>
        <begin position="12"/>
        <end position="30"/>
    </location>
</feature>
<comment type="similarity">
    <text evidence="1">Belongs to the cytochrome P450 family.</text>
</comment>
<keyword evidence="3" id="KW-0408">Iron</keyword>
<dbReference type="GO" id="GO:0020037">
    <property type="term" value="F:heme binding"/>
    <property type="evidence" value="ECO:0007669"/>
    <property type="project" value="InterPro"/>
</dbReference>
<dbReference type="Gene3D" id="1.10.630.10">
    <property type="entry name" value="Cytochrome P450"/>
    <property type="match status" value="1"/>
</dbReference>
<dbReference type="SUPFAM" id="SSF48264">
    <property type="entry name" value="Cytochrome P450"/>
    <property type="match status" value="1"/>
</dbReference>
<dbReference type="Pfam" id="PF00067">
    <property type="entry name" value="p450"/>
    <property type="match status" value="1"/>
</dbReference>
<evidence type="ECO:0000256" key="2">
    <source>
        <dbReference type="ARBA" id="ARBA00022723"/>
    </source>
</evidence>
<keyword evidence="4" id="KW-0472">Membrane</keyword>
<gene>
    <name evidence="5" type="ORF">D0Y65_024164</name>
</gene>
<dbReference type="InterPro" id="IPR036396">
    <property type="entry name" value="Cyt_P450_sf"/>
</dbReference>
<sequence length="179" mass="20023">MSTSLHENPSSLFFLPIITFITFFVLRTVIKLLSKWNNNSNSATTRETSPVSSSPPSPPKLPIIGNLHQLGTLTHRTLQSLAQTYGPVMLLHFGKVPVLVVSTSEAAHEVMKAHDLVFSNRPHRKMVDIFFYGSKDVAFAPYGNYWRQIRSICVLHLLSAKKVQSFGAVREEVLKDMAS</sequence>
<dbReference type="EMBL" id="QZWG01000009">
    <property type="protein sequence ID" value="RZB92029.1"/>
    <property type="molecule type" value="Genomic_DNA"/>
</dbReference>
<dbReference type="GO" id="GO:0005506">
    <property type="term" value="F:iron ion binding"/>
    <property type="evidence" value="ECO:0007669"/>
    <property type="project" value="InterPro"/>
</dbReference>
<reference evidence="5 6" key="1">
    <citation type="submission" date="2018-09" db="EMBL/GenBank/DDBJ databases">
        <title>A high-quality reference genome of wild soybean provides a powerful tool to mine soybean genomes.</title>
        <authorList>
            <person name="Xie M."/>
            <person name="Chung C.Y.L."/>
            <person name="Li M.-W."/>
            <person name="Wong F.-L."/>
            <person name="Chan T.-F."/>
            <person name="Lam H.-M."/>
        </authorList>
    </citation>
    <scope>NUCLEOTIDE SEQUENCE [LARGE SCALE GENOMIC DNA]</scope>
    <source>
        <strain evidence="6">cv. W05</strain>
        <tissue evidence="5">Hypocotyl of etiolated seedlings</tissue>
    </source>
</reference>
<dbReference type="AlphaFoldDB" id="A0A445J0Z7"/>
<proteinExistence type="inferred from homology"/>
<accession>A0A445J0Z7</accession>
<keyword evidence="4" id="KW-1133">Transmembrane helix</keyword>
<evidence type="ECO:0000313" key="5">
    <source>
        <dbReference type="EMBL" id="RZB92029.1"/>
    </source>
</evidence>
<dbReference type="Proteomes" id="UP000289340">
    <property type="component" value="Chromosome 9"/>
</dbReference>